<gene>
    <name evidence="2" type="ORF">M8H41_03260</name>
</gene>
<comment type="caution">
    <text evidence="2">The sequence shown here is derived from an EMBL/GenBank/DDBJ whole genome shotgun (WGS) entry which is preliminary data.</text>
</comment>
<feature type="region of interest" description="Disordered" evidence="1">
    <location>
        <begin position="1"/>
        <end position="23"/>
    </location>
</feature>
<dbReference type="RefSeq" id="WP_301998060.1">
    <property type="nucleotide sequence ID" value="NZ_JAMJEV010000002.1"/>
</dbReference>
<keyword evidence="3" id="KW-1185">Reference proteome</keyword>
<evidence type="ECO:0000313" key="2">
    <source>
        <dbReference type="EMBL" id="MDO0821877.1"/>
    </source>
</evidence>
<dbReference type="EMBL" id="JAMJEV010000002">
    <property type="protein sequence ID" value="MDO0821877.1"/>
    <property type="molecule type" value="Genomic_DNA"/>
</dbReference>
<name>A0ABT8QKM7_9FIRM</name>
<accession>A0ABT8QKM7</accession>
<protein>
    <submittedName>
        <fullName evidence="2">Uncharacterized protein</fullName>
    </submittedName>
</protein>
<proteinExistence type="predicted"/>
<evidence type="ECO:0000313" key="3">
    <source>
        <dbReference type="Proteomes" id="UP001176021"/>
    </source>
</evidence>
<organism evidence="2 3">
    <name type="scientific">Desulfosporosinus nitroreducens</name>
    <dbReference type="NCBI Taxonomy" id="2018668"/>
    <lineage>
        <taxon>Bacteria</taxon>
        <taxon>Bacillati</taxon>
        <taxon>Bacillota</taxon>
        <taxon>Clostridia</taxon>
        <taxon>Eubacteriales</taxon>
        <taxon>Desulfitobacteriaceae</taxon>
        <taxon>Desulfosporosinus</taxon>
    </lineage>
</organism>
<sequence>MSRPWLTGGSVHPPAMDGQVSPEPTKTLFSHGLLFLQTLSSHGLAFLQDGGRGPSTLPRIWGRLNGSLLGCLRKDVADVSHCVLGRGTGLTFLGEGTFHVRLHALGHKVSFSSTKNAY</sequence>
<evidence type="ECO:0000256" key="1">
    <source>
        <dbReference type="SAM" id="MobiDB-lite"/>
    </source>
</evidence>
<reference evidence="2" key="1">
    <citation type="submission" date="2022-05" db="EMBL/GenBank/DDBJ databases">
        <title>Expanded diversity of anoxic marine methylotrophy in a Black Sea sulfate reducing microorganism.</title>
        <authorList>
            <person name="Fischer P.Q."/>
            <person name="Stams A.J.M."/>
            <person name="Villanueva L."/>
            <person name="Sousa D.Z."/>
        </authorList>
    </citation>
    <scope>NUCLEOTIDE SEQUENCE</scope>
    <source>
        <strain evidence="2">P130</strain>
    </source>
</reference>
<dbReference type="Proteomes" id="UP001176021">
    <property type="component" value="Unassembled WGS sequence"/>
</dbReference>